<dbReference type="InterPro" id="IPR009000">
    <property type="entry name" value="Transl_B-barrel_sf"/>
</dbReference>
<evidence type="ECO:0000256" key="2">
    <source>
        <dbReference type="ARBA" id="ARBA00022730"/>
    </source>
</evidence>
<sequence length="270" mass="28780">MAARMMRLNSSAPRVSPRVPSRRPSGVNLRGNSGGRHSLQVCASYEAGVGLLANKAGMTSVFTENGELVPVTVLALGEGNVVAQVKTKDTDGYDAIQVGYECTQERRISQPELGHLKKLGCPPMKHLQEFRLESIPENFGEDAPCEPGAKLPIGDMFKEGDLVDVKGTSVGKGFQGAIKRYGYHRGLMTHGSKSHREMGSTGCGTSPGRTYPGKGMPGRMGGKTVKIRGLTVVKVDVENNYILVKGSVPGKPGNLLRVTPAKIVGKNIPK</sequence>
<dbReference type="GO" id="GO:0003735">
    <property type="term" value="F:structural constituent of ribosome"/>
    <property type="evidence" value="ECO:0007669"/>
    <property type="project" value="InterPro"/>
</dbReference>
<dbReference type="GO" id="GO:0005840">
    <property type="term" value="C:ribosome"/>
    <property type="evidence" value="ECO:0007669"/>
    <property type="project" value="UniProtKB-KW"/>
</dbReference>
<evidence type="ECO:0000256" key="8">
    <source>
        <dbReference type="SAM" id="MobiDB-lite"/>
    </source>
</evidence>
<evidence type="ECO:0000256" key="6">
    <source>
        <dbReference type="ARBA" id="ARBA00035213"/>
    </source>
</evidence>
<name>A0A7S2YV03_9CHLO</name>
<proteinExistence type="inferred from homology"/>
<dbReference type="NCBIfam" id="TIGR03625">
    <property type="entry name" value="L3_bact"/>
    <property type="match status" value="1"/>
</dbReference>
<evidence type="ECO:0000256" key="4">
    <source>
        <dbReference type="ARBA" id="ARBA00022980"/>
    </source>
</evidence>
<dbReference type="PANTHER" id="PTHR11229:SF16">
    <property type="entry name" value="LARGE RIBOSOMAL SUBUNIT PROTEIN UL3C"/>
    <property type="match status" value="1"/>
</dbReference>
<dbReference type="AlphaFoldDB" id="A0A7S2YV03"/>
<evidence type="ECO:0000313" key="9">
    <source>
        <dbReference type="EMBL" id="CAE0007688.1"/>
    </source>
</evidence>
<feature type="region of interest" description="Disordered" evidence="8">
    <location>
        <begin position="1"/>
        <end position="34"/>
    </location>
</feature>
<keyword evidence="3" id="KW-0694">RNA-binding</keyword>
<keyword evidence="5 7" id="KW-0687">Ribonucleoprotein</keyword>
<keyword evidence="4 7" id="KW-0689">Ribosomal protein</keyword>
<dbReference type="Pfam" id="PF00297">
    <property type="entry name" value="Ribosomal_L3"/>
    <property type="match status" value="1"/>
</dbReference>
<organism evidence="9">
    <name type="scientific">Pycnococcus provasolii</name>
    <dbReference type="NCBI Taxonomy" id="41880"/>
    <lineage>
        <taxon>Eukaryota</taxon>
        <taxon>Viridiplantae</taxon>
        <taxon>Chlorophyta</taxon>
        <taxon>Pseudoscourfieldiophyceae</taxon>
        <taxon>Pseudoscourfieldiales</taxon>
        <taxon>Pycnococcaceae</taxon>
        <taxon>Pycnococcus</taxon>
    </lineage>
</organism>
<evidence type="ECO:0000256" key="7">
    <source>
        <dbReference type="RuleBase" id="RU003905"/>
    </source>
</evidence>
<dbReference type="InterPro" id="IPR019926">
    <property type="entry name" value="Ribosomal_uL3_CS"/>
</dbReference>
<dbReference type="PROSITE" id="PS00474">
    <property type="entry name" value="RIBOSOMAL_L3"/>
    <property type="match status" value="1"/>
</dbReference>
<evidence type="ECO:0000256" key="5">
    <source>
        <dbReference type="ARBA" id="ARBA00023274"/>
    </source>
</evidence>
<accession>A0A7S2YV03</accession>
<dbReference type="GO" id="GO:0019843">
    <property type="term" value="F:rRNA binding"/>
    <property type="evidence" value="ECO:0007669"/>
    <property type="project" value="UniProtKB-KW"/>
</dbReference>
<dbReference type="GO" id="GO:0006412">
    <property type="term" value="P:translation"/>
    <property type="evidence" value="ECO:0007669"/>
    <property type="project" value="InterPro"/>
</dbReference>
<dbReference type="PANTHER" id="PTHR11229">
    <property type="entry name" value="50S RIBOSOMAL PROTEIN L3"/>
    <property type="match status" value="1"/>
</dbReference>
<dbReference type="InterPro" id="IPR019927">
    <property type="entry name" value="Ribosomal_uL3_bac/org-type"/>
</dbReference>
<protein>
    <recommendedName>
        <fullName evidence="6">Large ribosomal subunit protein uL3c</fullName>
    </recommendedName>
</protein>
<dbReference type="FunFam" id="3.30.160.810:FF:000001">
    <property type="entry name" value="50S ribosomal protein L3"/>
    <property type="match status" value="1"/>
</dbReference>
<dbReference type="FunFam" id="2.40.30.10:FF:000065">
    <property type="entry name" value="50S ribosomal protein L3, chloroplastic"/>
    <property type="match status" value="1"/>
</dbReference>
<dbReference type="GO" id="GO:1990904">
    <property type="term" value="C:ribonucleoprotein complex"/>
    <property type="evidence" value="ECO:0007669"/>
    <property type="project" value="UniProtKB-KW"/>
</dbReference>
<gene>
    <name evidence="9" type="ORF">PPRO1316_LOCUS174</name>
</gene>
<dbReference type="Gene3D" id="2.40.30.10">
    <property type="entry name" value="Translation factors"/>
    <property type="match status" value="1"/>
</dbReference>
<dbReference type="EMBL" id="HBHV01000264">
    <property type="protein sequence ID" value="CAE0007688.1"/>
    <property type="molecule type" value="Transcribed_RNA"/>
</dbReference>
<dbReference type="SUPFAM" id="SSF50447">
    <property type="entry name" value="Translation proteins"/>
    <property type="match status" value="1"/>
</dbReference>
<evidence type="ECO:0000256" key="3">
    <source>
        <dbReference type="ARBA" id="ARBA00022884"/>
    </source>
</evidence>
<evidence type="ECO:0000256" key="1">
    <source>
        <dbReference type="ARBA" id="ARBA00006540"/>
    </source>
</evidence>
<dbReference type="InterPro" id="IPR000597">
    <property type="entry name" value="Ribosomal_uL3"/>
</dbReference>
<dbReference type="HAMAP" id="MF_01325_B">
    <property type="entry name" value="Ribosomal_uL3_B"/>
    <property type="match status" value="1"/>
</dbReference>
<dbReference type="Gene3D" id="3.30.160.810">
    <property type="match status" value="1"/>
</dbReference>
<feature type="region of interest" description="Disordered" evidence="8">
    <location>
        <begin position="191"/>
        <end position="222"/>
    </location>
</feature>
<comment type="similarity">
    <text evidence="1 7">Belongs to the universal ribosomal protein uL3 family.</text>
</comment>
<reference evidence="9" key="1">
    <citation type="submission" date="2021-01" db="EMBL/GenBank/DDBJ databases">
        <authorList>
            <person name="Corre E."/>
            <person name="Pelletier E."/>
            <person name="Niang G."/>
            <person name="Scheremetjew M."/>
            <person name="Finn R."/>
            <person name="Kale V."/>
            <person name="Holt S."/>
            <person name="Cochrane G."/>
            <person name="Meng A."/>
            <person name="Brown T."/>
            <person name="Cohen L."/>
        </authorList>
    </citation>
    <scope>NUCLEOTIDE SEQUENCE</scope>
    <source>
        <strain evidence="9">RCC2336</strain>
    </source>
</reference>
<feature type="compositionally biased region" description="Low complexity" evidence="8">
    <location>
        <begin position="10"/>
        <end position="25"/>
    </location>
</feature>
<keyword evidence="2" id="KW-0699">rRNA-binding</keyword>